<evidence type="ECO:0000313" key="1">
    <source>
        <dbReference type="EMBL" id="MFC5650660.1"/>
    </source>
</evidence>
<evidence type="ECO:0000313" key="2">
    <source>
        <dbReference type="Proteomes" id="UP001596047"/>
    </source>
</evidence>
<gene>
    <name evidence="1" type="ORF">ACFPYJ_16315</name>
</gene>
<sequence length="133" mass="14668">MAAWGTKTFDNDDTMDWMGEFLEARSLGFLNETLSSVAEEQEVYIEEPYGSSALAAAEVVAALRGNPNGPLPEELAEALVNFKPKKVSDTVAALAGKALTRLLDNSELKELWEESEDYEAWTSNVQQLLKKLV</sequence>
<dbReference type="InterPro" id="IPR025355">
    <property type="entry name" value="DUF4259"/>
</dbReference>
<organism evidence="1 2">
    <name type="scientific">Paenibacillus solisilvae</name>
    <dbReference type="NCBI Taxonomy" id="2486751"/>
    <lineage>
        <taxon>Bacteria</taxon>
        <taxon>Bacillati</taxon>
        <taxon>Bacillota</taxon>
        <taxon>Bacilli</taxon>
        <taxon>Bacillales</taxon>
        <taxon>Paenibacillaceae</taxon>
        <taxon>Paenibacillus</taxon>
    </lineage>
</organism>
<dbReference type="Pfam" id="PF14078">
    <property type="entry name" value="DUF4259"/>
    <property type="match status" value="1"/>
</dbReference>
<dbReference type="Proteomes" id="UP001596047">
    <property type="component" value="Unassembled WGS sequence"/>
</dbReference>
<accession>A0ABW0VYF2</accession>
<protein>
    <submittedName>
        <fullName evidence="1">DUF4259 domain-containing protein</fullName>
    </submittedName>
</protein>
<name>A0ABW0VYF2_9BACL</name>
<proteinExistence type="predicted"/>
<keyword evidence="2" id="KW-1185">Reference proteome</keyword>
<reference evidence="2" key="1">
    <citation type="journal article" date="2019" name="Int. J. Syst. Evol. Microbiol.">
        <title>The Global Catalogue of Microorganisms (GCM) 10K type strain sequencing project: providing services to taxonomists for standard genome sequencing and annotation.</title>
        <authorList>
            <consortium name="The Broad Institute Genomics Platform"/>
            <consortium name="The Broad Institute Genome Sequencing Center for Infectious Disease"/>
            <person name="Wu L."/>
            <person name="Ma J."/>
        </authorList>
    </citation>
    <scope>NUCLEOTIDE SEQUENCE [LARGE SCALE GENOMIC DNA]</scope>
    <source>
        <strain evidence="2">CGMCC 1.3240</strain>
    </source>
</reference>
<comment type="caution">
    <text evidence="1">The sequence shown here is derived from an EMBL/GenBank/DDBJ whole genome shotgun (WGS) entry which is preliminary data.</text>
</comment>
<dbReference type="RefSeq" id="WP_379189236.1">
    <property type="nucleotide sequence ID" value="NZ_JBHSOW010000060.1"/>
</dbReference>
<dbReference type="EMBL" id="JBHSOW010000060">
    <property type="protein sequence ID" value="MFC5650660.1"/>
    <property type="molecule type" value="Genomic_DNA"/>
</dbReference>